<dbReference type="GO" id="GO:0042393">
    <property type="term" value="F:histone binding"/>
    <property type="evidence" value="ECO:0007669"/>
    <property type="project" value="InterPro"/>
</dbReference>
<dbReference type="EMBL" id="CAJVPQ010001334">
    <property type="protein sequence ID" value="CAG8546542.1"/>
    <property type="molecule type" value="Genomic_DNA"/>
</dbReference>
<dbReference type="OrthoDB" id="199574at2759"/>
<dbReference type="InterPro" id="IPR000717">
    <property type="entry name" value="PCI_dom"/>
</dbReference>
<dbReference type="AlphaFoldDB" id="A0A9N9FP07"/>
<dbReference type="PANTHER" id="PTHR12436">
    <property type="entry name" value="80 KDA MCM3-ASSOCIATED PROTEIN"/>
    <property type="match status" value="1"/>
</dbReference>
<feature type="compositionally biased region" description="Basic and acidic residues" evidence="1">
    <location>
        <begin position="645"/>
        <end position="656"/>
    </location>
</feature>
<dbReference type="InterPro" id="IPR009072">
    <property type="entry name" value="Histone-fold"/>
</dbReference>
<dbReference type="GO" id="GO:0046982">
    <property type="term" value="F:protein heterodimerization activity"/>
    <property type="evidence" value="ECO:0007669"/>
    <property type="project" value="InterPro"/>
</dbReference>
<dbReference type="Gene3D" id="1.10.20.10">
    <property type="entry name" value="Histone, subunit A"/>
    <property type="match status" value="1"/>
</dbReference>
<gene>
    <name evidence="3" type="ORF">FCALED_LOCUS5904</name>
</gene>
<evidence type="ECO:0000256" key="1">
    <source>
        <dbReference type="SAM" id="MobiDB-lite"/>
    </source>
</evidence>
<evidence type="ECO:0000313" key="4">
    <source>
        <dbReference type="Proteomes" id="UP000789570"/>
    </source>
</evidence>
<accession>A0A9N9FP07</accession>
<feature type="non-terminal residue" evidence="3">
    <location>
        <position position="943"/>
    </location>
</feature>
<evidence type="ECO:0000259" key="2">
    <source>
        <dbReference type="PROSITE" id="PS50250"/>
    </source>
</evidence>
<dbReference type="InterPro" id="IPR045107">
    <property type="entry name" value="SAC3/GANP/THP3"/>
</dbReference>
<protein>
    <submittedName>
        <fullName evidence="3">8837_t:CDS:1</fullName>
    </submittedName>
</protein>
<dbReference type="Proteomes" id="UP000789570">
    <property type="component" value="Unassembled WGS sequence"/>
</dbReference>
<sequence>DNKNVSTKFNKAKLTIGSSVEVKSQGSADYCLYQSQCRLKAAWANIIKRYKDISAEETDVIDLATEEVVVDRGILQKGTIRYVGTLSNLHTSKFTQEDADDDTVWQPDPNLYEDDNFEKGDSIRKRNNKTSDKTDNINLIKMILEASNESSKCSESESNEISCYEESSGNVTNMEEISEAFNNDDSYSKRELFVTRDEQLDSEIASPVDTFSSSQRTESFTQSQSRLKIYSFDTFDSGHDSEFYDSDDEEMCAQLESFDYIQQETMDFALNYYQVEPIDYSQQETFQFPPISLTKEQQRLWLEPASEDYVELSTWTGTPYPYDQSQQQYLAPPGTQTADYSNYYSAAAASQPFVQYQTQYQYSSTPVNAYTNTVNVSTVFGPPGVTPQPNPSAFQPNPPGVNANTSWYSSAALSAPVPYQTNIYPTASYDPNQYYQAQSYSNYQVQAASYPTFSTVSVPPVTANPITTQSSAAPIAEIIPTTNKTTTNNVSQGEKPNTNDVQQTASGIANLNVNPNNNITGTEDAKSKPLYRSIKLPRGNTNKSSTKINPLLSPKSEPSTQNPSEKQPESREWPESLKDYVQRSFNAAPHNIDAIENELKRIITTKLSEGEFYQTDWTKVELPKSCSVTKEKDNKRRFFKSSSRSPERSLVENDREFQKREKRAKRFQIDKNIKSWGSPSAENDPMITDLDYTIVGTCQNLEKSYLRLTSAPDPSTVRPKRILKKTLEFLKERWVREENYTYICDQFKSLRQDLTVQRIQDEFTGDLGEYNQCQTQLKELYRLNIPGHVMEFMAYRLLYFLYTRNRSDINTLIAELTDEMKRDESIKHALEVRSTLATANYHKFFKLFRKAPNMGAYLMDHFVERERIAALIVLCKAFRPNLDLEFISSELAFKDHEECKEFLSTHNASAFMNPNNTLNTKDAYKHIEASGKKFEKVDIKGQI</sequence>
<comment type="caution">
    <text evidence="3">The sequence shown here is derived from an EMBL/GenBank/DDBJ whole genome shotgun (WGS) entry which is preliminary data.</text>
</comment>
<name>A0A9N9FP07_9GLOM</name>
<dbReference type="Gene3D" id="1.25.40.990">
    <property type="match status" value="1"/>
</dbReference>
<organism evidence="3 4">
    <name type="scientific">Funneliformis caledonium</name>
    <dbReference type="NCBI Taxonomy" id="1117310"/>
    <lineage>
        <taxon>Eukaryota</taxon>
        <taxon>Fungi</taxon>
        <taxon>Fungi incertae sedis</taxon>
        <taxon>Mucoromycota</taxon>
        <taxon>Glomeromycotina</taxon>
        <taxon>Glomeromycetes</taxon>
        <taxon>Glomerales</taxon>
        <taxon>Glomeraceae</taxon>
        <taxon>Funneliformis</taxon>
    </lineage>
</organism>
<keyword evidence="4" id="KW-1185">Reference proteome</keyword>
<feature type="region of interest" description="Disordered" evidence="1">
    <location>
        <begin position="509"/>
        <end position="574"/>
    </location>
</feature>
<dbReference type="InterPro" id="IPR018465">
    <property type="entry name" value="Scm3/HJURP"/>
</dbReference>
<dbReference type="Pfam" id="PF10384">
    <property type="entry name" value="Scm3"/>
    <property type="match status" value="1"/>
</dbReference>
<reference evidence="3" key="1">
    <citation type="submission" date="2021-06" db="EMBL/GenBank/DDBJ databases">
        <authorList>
            <person name="Kallberg Y."/>
            <person name="Tangrot J."/>
            <person name="Rosling A."/>
        </authorList>
    </citation>
    <scope>NUCLEOTIDE SEQUENCE</scope>
    <source>
        <strain evidence="3">UK204</strain>
    </source>
</reference>
<feature type="compositionally biased region" description="Polar residues" evidence="1">
    <location>
        <begin position="556"/>
        <end position="565"/>
    </location>
</feature>
<dbReference type="PANTHER" id="PTHR12436:SF4">
    <property type="entry name" value="LEUKOCYTE RECEPTOR CLUSTER MEMBER 8"/>
    <property type="match status" value="1"/>
</dbReference>
<dbReference type="PROSITE" id="PS50250">
    <property type="entry name" value="PCI"/>
    <property type="match status" value="1"/>
</dbReference>
<feature type="region of interest" description="Disordered" evidence="1">
    <location>
        <begin position="635"/>
        <end position="656"/>
    </location>
</feature>
<feature type="compositionally biased region" description="Polar residues" evidence="1">
    <location>
        <begin position="539"/>
        <end position="548"/>
    </location>
</feature>
<feature type="domain" description="PCI" evidence="2">
    <location>
        <begin position="766"/>
        <end position="932"/>
    </location>
</feature>
<evidence type="ECO:0000313" key="3">
    <source>
        <dbReference type="EMBL" id="CAG8546542.1"/>
    </source>
</evidence>
<dbReference type="InterPro" id="IPR005062">
    <property type="entry name" value="SAC3/GANP/THP3_conserved"/>
</dbReference>
<dbReference type="GO" id="GO:0005634">
    <property type="term" value="C:nucleus"/>
    <property type="evidence" value="ECO:0007669"/>
    <property type="project" value="InterPro"/>
</dbReference>
<dbReference type="Pfam" id="PF03399">
    <property type="entry name" value="SAC3_GANP"/>
    <property type="match status" value="2"/>
</dbReference>
<proteinExistence type="predicted"/>